<keyword evidence="3" id="KW-0479">Metal-binding</keyword>
<gene>
    <name evidence="9" type="ORF">VaNZ11_009504</name>
</gene>
<evidence type="ECO:0000256" key="6">
    <source>
        <dbReference type="ARBA" id="ARBA00023242"/>
    </source>
</evidence>
<comment type="subcellular location">
    <subcellularLocation>
        <location evidence="1">Nucleus</location>
    </subcellularLocation>
</comment>
<keyword evidence="5" id="KW-0234">DNA repair</keyword>
<feature type="region of interest" description="Disordered" evidence="7">
    <location>
        <begin position="876"/>
        <end position="898"/>
    </location>
</feature>
<evidence type="ECO:0000256" key="4">
    <source>
        <dbReference type="ARBA" id="ARBA00022763"/>
    </source>
</evidence>
<dbReference type="Proteomes" id="UP001165090">
    <property type="component" value="Unassembled WGS sequence"/>
</dbReference>
<accession>A0ABQ5S7H0</accession>
<evidence type="ECO:0000256" key="2">
    <source>
        <dbReference type="ARBA" id="ARBA00022679"/>
    </source>
</evidence>
<evidence type="ECO:0000313" key="10">
    <source>
        <dbReference type="Proteomes" id="UP001165090"/>
    </source>
</evidence>
<dbReference type="Gene3D" id="1.10.150.20">
    <property type="entry name" value="5' to 3' exonuclease, C-terminal subdomain"/>
    <property type="match status" value="1"/>
</dbReference>
<evidence type="ECO:0000256" key="5">
    <source>
        <dbReference type="ARBA" id="ARBA00023204"/>
    </source>
</evidence>
<reference evidence="9 10" key="1">
    <citation type="journal article" date="2023" name="IScience">
        <title>Expanded male sex-determining region conserved during the evolution of homothallism in the green alga Volvox.</title>
        <authorList>
            <person name="Yamamoto K."/>
            <person name="Matsuzaki R."/>
            <person name="Mahakham W."/>
            <person name="Heman W."/>
            <person name="Sekimoto H."/>
            <person name="Kawachi M."/>
            <person name="Minakuchi Y."/>
            <person name="Toyoda A."/>
            <person name="Nozaki H."/>
        </authorList>
    </citation>
    <scope>NUCLEOTIDE SEQUENCE [LARGE SCALE GENOMIC DNA]</scope>
    <source>
        <strain evidence="9 10">NIES-4468</strain>
    </source>
</reference>
<feature type="region of interest" description="Disordered" evidence="7">
    <location>
        <begin position="720"/>
        <end position="752"/>
    </location>
</feature>
<keyword evidence="6" id="KW-0539">Nucleus</keyword>
<keyword evidence="4" id="KW-0227">DNA damage</keyword>
<dbReference type="InterPro" id="IPR001126">
    <property type="entry name" value="UmuC"/>
</dbReference>
<keyword evidence="10" id="KW-1185">Reference proteome</keyword>
<evidence type="ECO:0000256" key="7">
    <source>
        <dbReference type="SAM" id="MobiDB-lite"/>
    </source>
</evidence>
<feature type="compositionally biased region" description="Low complexity" evidence="7">
    <location>
        <begin position="791"/>
        <end position="807"/>
    </location>
</feature>
<feature type="region of interest" description="Disordered" evidence="7">
    <location>
        <begin position="446"/>
        <end position="472"/>
    </location>
</feature>
<dbReference type="Gene3D" id="3.30.70.270">
    <property type="match status" value="1"/>
</dbReference>
<feature type="domain" description="UmuC" evidence="8">
    <location>
        <begin position="15"/>
        <end position="253"/>
    </location>
</feature>
<dbReference type="InterPro" id="IPR043128">
    <property type="entry name" value="Rev_trsase/Diguanyl_cyclase"/>
</dbReference>
<dbReference type="PROSITE" id="PS50173">
    <property type="entry name" value="UMUC"/>
    <property type="match status" value="1"/>
</dbReference>
<evidence type="ECO:0000313" key="9">
    <source>
        <dbReference type="EMBL" id="GLI65868.1"/>
    </source>
</evidence>
<evidence type="ECO:0000256" key="3">
    <source>
        <dbReference type="ARBA" id="ARBA00022723"/>
    </source>
</evidence>
<dbReference type="Pfam" id="PF00817">
    <property type="entry name" value="IMS"/>
    <property type="match status" value="1"/>
</dbReference>
<feature type="compositionally biased region" description="Low complexity" evidence="7">
    <location>
        <begin position="460"/>
        <end position="472"/>
    </location>
</feature>
<sequence length="949" mass="98210">MTSLLSPEVPSCALVLHADVDAIFCQVEAIRRGDGALSGIPLAVQQHQDIIAVDYQARQAGVRKHMSPEEARRLLAAVGGRVVHVYCEDGTRPSYRPYREMSAAFMRLLRGLMPPGCLMEQSSIDEAFILLRAVGPTGQQPQLQPCLGAQERTRDIGLFESAIPHMCGNGSGNGGTSPGDPWVTQAVHLGERIRQEARSQLGLRVSVGISRNKLMAKLASRAAKPDGLQTLLSASGIEQALQSTPISKLPGLGGRTAEALTEAGYVTASHLRSLSAPQLVTRFGVRPRVAQKVVMWARGKDPRTVGERGPPKAIQVQVTLTAVPRPAPTALLARVGYNVVQLPGHQPLPDGPAAIGTSPLPAVAASALASIATSGASVPVSFPASTSIPTARARALDGVTTATAKIASGKIYKGAPAAAAADAPVKHIATAAVAAAAVVTAAGAKSALPPTSSPLPSSPSPGLLRPLLPSTPEGRDRLGRLIRIMAGDLVARVLMDGHQERRWPESLSVKLVTHGPYGKTAAKTCAFPSHTLVTPATPAATSSLRGAAAPDPACGGRATTFPGASDDSVAAATADTATVAAAAAASAAATAEAVPPSSRGSALIIGEHMLYRRGSHSLLLEAVAAAAMGLCETILEARGQLALGTTGPSAMQPVVQVHLTAHSFVLCASGLAVQHHQASSHRAPGPPPMEKDAAAVAGPDATESLLLQPVVAPAARCLSRDDVSAPGGATMKRRRLNVGGISDDTDNTEDGAAYGEARIREKLIPRGNSTAAAATSHLNDIAGIARATATAGPQQAQVQPQVQQLWPQPQPQPQPQMQQRQPSRQPQPQPRPQQQAHTPLQAAGGQLRPWPCGFPAQLDLVALLREMWCGQEHEELLEGSGGAAGDGVGRRGGVRGGSLRRSEAVAEMAARQMDAWLAVFGAGSLDKWWSELGLAEEAARPEAGQRSAG</sequence>
<proteinExistence type="predicted"/>
<dbReference type="EMBL" id="BSDZ01000026">
    <property type="protein sequence ID" value="GLI65868.1"/>
    <property type="molecule type" value="Genomic_DNA"/>
</dbReference>
<dbReference type="SUPFAM" id="SSF56672">
    <property type="entry name" value="DNA/RNA polymerases"/>
    <property type="match status" value="1"/>
</dbReference>
<organism evidence="9 10">
    <name type="scientific">Volvox africanus</name>
    <dbReference type="NCBI Taxonomy" id="51714"/>
    <lineage>
        <taxon>Eukaryota</taxon>
        <taxon>Viridiplantae</taxon>
        <taxon>Chlorophyta</taxon>
        <taxon>core chlorophytes</taxon>
        <taxon>Chlorophyceae</taxon>
        <taxon>CS clade</taxon>
        <taxon>Chlamydomonadales</taxon>
        <taxon>Volvocaceae</taxon>
        <taxon>Volvox</taxon>
    </lineage>
</organism>
<evidence type="ECO:0000259" key="8">
    <source>
        <dbReference type="PROSITE" id="PS50173"/>
    </source>
</evidence>
<keyword evidence="2" id="KW-0808">Transferase</keyword>
<dbReference type="InterPro" id="IPR052230">
    <property type="entry name" value="DNA_polymerase_eta"/>
</dbReference>
<feature type="region of interest" description="Disordered" evidence="7">
    <location>
        <begin position="791"/>
        <end position="847"/>
    </location>
</feature>
<dbReference type="PANTHER" id="PTHR45873:SF1">
    <property type="entry name" value="DNA POLYMERASE ETA"/>
    <property type="match status" value="1"/>
</dbReference>
<dbReference type="InterPro" id="IPR043502">
    <property type="entry name" value="DNA/RNA_pol_sf"/>
</dbReference>
<feature type="compositionally biased region" description="Low complexity" evidence="7">
    <location>
        <begin position="815"/>
        <end position="824"/>
    </location>
</feature>
<name>A0ABQ5S7H0_9CHLO</name>
<dbReference type="PANTHER" id="PTHR45873">
    <property type="entry name" value="DNA POLYMERASE ETA"/>
    <property type="match status" value="1"/>
</dbReference>
<protein>
    <recommendedName>
        <fullName evidence="8">UmuC domain-containing protein</fullName>
    </recommendedName>
</protein>
<dbReference type="Gene3D" id="3.40.1170.60">
    <property type="match status" value="1"/>
</dbReference>
<feature type="compositionally biased region" description="Gly residues" evidence="7">
    <location>
        <begin position="879"/>
        <end position="896"/>
    </location>
</feature>
<comment type="caution">
    <text evidence="9">The sequence shown here is derived from an EMBL/GenBank/DDBJ whole genome shotgun (WGS) entry which is preliminary data.</text>
</comment>
<evidence type="ECO:0000256" key="1">
    <source>
        <dbReference type="ARBA" id="ARBA00004123"/>
    </source>
</evidence>